<reference evidence="17 18" key="1">
    <citation type="submission" date="2015-12" db="EMBL/GenBank/DDBJ databases">
        <title>Draft genome sequence of Moniliophthora roreri, the causal agent of frosty pod rot of cacao.</title>
        <authorList>
            <person name="Aime M.C."/>
            <person name="Diaz-Valderrama J.R."/>
            <person name="Kijpornyongpan T."/>
            <person name="Phillips-Mora W."/>
        </authorList>
    </citation>
    <scope>NUCLEOTIDE SEQUENCE [LARGE SCALE GENOMIC DNA]</scope>
    <source>
        <strain evidence="17 18">MCA 2952</strain>
    </source>
</reference>
<dbReference type="PANTHER" id="PTHR46300">
    <property type="entry name" value="P450, PUTATIVE (EUROFUNG)-RELATED-RELATED"/>
    <property type="match status" value="1"/>
</dbReference>
<evidence type="ECO:0000256" key="9">
    <source>
        <dbReference type="ARBA" id="ARBA00023002"/>
    </source>
</evidence>
<dbReference type="PROSITE" id="PS00086">
    <property type="entry name" value="CYTOCHROME_P450"/>
    <property type="match status" value="1"/>
</dbReference>
<keyword evidence="11 15" id="KW-0503">Monooxygenase</keyword>
<dbReference type="GO" id="GO:0005506">
    <property type="term" value="F:iron ion binding"/>
    <property type="evidence" value="ECO:0007669"/>
    <property type="project" value="InterPro"/>
</dbReference>
<evidence type="ECO:0000256" key="14">
    <source>
        <dbReference type="PIRSR" id="PIRSR602401-1"/>
    </source>
</evidence>
<comment type="cofactor">
    <cofactor evidence="1 14">
        <name>heme</name>
        <dbReference type="ChEBI" id="CHEBI:30413"/>
    </cofactor>
</comment>
<keyword evidence="9 15" id="KW-0560">Oxidoreductase</keyword>
<evidence type="ECO:0000256" key="2">
    <source>
        <dbReference type="ARBA" id="ARBA00004167"/>
    </source>
</evidence>
<evidence type="ECO:0008006" key="19">
    <source>
        <dbReference type="Google" id="ProtNLM"/>
    </source>
</evidence>
<feature type="binding site" description="axial binding residue" evidence="14">
    <location>
        <position position="428"/>
    </location>
    <ligand>
        <name>heme</name>
        <dbReference type="ChEBI" id="CHEBI:30413"/>
    </ligand>
    <ligandPart>
        <name>Fe</name>
        <dbReference type="ChEBI" id="CHEBI:18248"/>
    </ligandPart>
</feature>
<dbReference type="InterPro" id="IPR017972">
    <property type="entry name" value="Cyt_P450_CS"/>
</dbReference>
<dbReference type="InterPro" id="IPR002401">
    <property type="entry name" value="Cyt_P450_E_grp-I"/>
</dbReference>
<dbReference type="Proteomes" id="UP000054988">
    <property type="component" value="Unassembled WGS sequence"/>
</dbReference>
<evidence type="ECO:0000256" key="11">
    <source>
        <dbReference type="ARBA" id="ARBA00023033"/>
    </source>
</evidence>
<evidence type="ECO:0000256" key="6">
    <source>
        <dbReference type="ARBA" id="ARBA00022692"/>
    </source>
</evidence>
<evidence type="ECO:0000256" key="8">
    <source>
        <dbReference type="ARBA" id="ARBA00022989"/>
    </source>
</evidence>
<evidence type="ECO:0000256" key="10">
    <source>
        <dbReference type="ARBA" id="ARBA00023004"/>
    </source>
</evidence>
<sequence length="521" mass="59063">MTHELAVVTGIVLFSIALVYHVQRTQEDKKLPPGPPRLPFLGNLLQIPVLRSYPKFREWAKEYGPIFSLRLGPQTIIVLNTAEAAHELLDNRAMIYSGRAPPYVAHEIVGDGQRPVFLSYGKEWKAVRKSLQPSFTTSKTREMRTTQELESRIVLYDLMTHGEQSFLPEFRNTGNDVPEAHWFSIVRRFTTSVMMLVTYGNRVNRIVGNPRLHKIYRVFANVAGLSQPGTYLADTFPVLRKLPDILAPWRVVGRRMHEWEMELWGGFLESCKGEIREGKERVANYVSTYLRQRADAGIEEAPGKGILPNGHLTDKLLAYCAGTVLEAGSDTTASTVQSFILFMISHPHVLKKLREEIDSVVGDGRMPTFENLVIGNVWAIHMDPVAYPNPFAFDPDRFMVKENKGTWASGPDSKERDHYVFGWGRRFCIGQNVAEAALFIVLSRIVWAFDLEVPKNPKSGNSVIPDINDEDVTFTDGLLNFPKAYPVAFVPRSENKAQIIRKAFEEAQVQWEYLGLDTDVR</sequence>
<dbReference type="GO" id="GO:0004497">
    <property type="term" value="F:monooxygenase activity"/>
    <property type="evidence" value="ECO:0007669"/>
    <property type="project" value="UniProtKB-KW"/>
</dbReference>
<dbReference type="InterPro" id="IPR001128">
    <property type="entry name" value="Cyt_P450"/>
</dbReference>
<keyword evidence="6 16" id="KW-0812">Transmembrane</keyword>
<dbReference type="SUPFAM" id="SSF48264">
    <property type="entry name" value="Cytochrome P450"/>
    <property type="match status" value="1"/>
</dbReference>
<dbReference type="GO" id="GO:0016020">
    <property type="term" value="C:membrane"/>
    <property type="evidence" value="ECO:0007669"/>
    <property type="project" value="UniProtKB-SubCell"/>
</dbReference>
<proteinExistence type="inferred from homology"/>
<organism evidence="17 18">
    <name type="scientific">Moniliophthora roreri</name>
    <name type="common">Frosty pod rot fungus</name>
    <name type="synonym">Monilia roreri</name>
    <dbReference type="NCBI Taxonomy" id="221103"/>
    <lineage>
        <taxon>Eukaryota</taxon>
        <taxon>Fungi</taxon>
        <taxon>Dikarya</taxon>
        <taxon>Basidiomycota</taxon>
        <taxon>Agaricomycotina</taxon>
        <taxon>Agaricomycetes</taxon>
        <taxon>Agaricomycetidae</taxon>
        <taxon>Agaricales</taxon>
        <taxon>Marasmiineae</taxon>
        <taxon>Marasmiaceae</taxon>
        <taxon>Moniliophthora</taxon>
    </lineage>
</organism>
<evidence type="ECO:0000256" key="1">
    <source>
        <dbReference type="ARBA" id="ARBA00001971"/>
    </source>
</evidence>
<dbReference type="PANTHER" id="PTHR46300:SF2">
    <property type="entry name" value="CYTOCHROME P450 MONOOXYGENASE ALNH-RELATED"/>
    <property type="match status" value="1"/>
</dbReference>
<name>A0A0W0F8V6_MONRR</name>
<dbReference type="Gene3D" id="1.10.630.10">
    <property type="entry name" value="Cytochrome P450"/>
    <property type="match status" value="2"/>
</dbReference>
<evidence type="ECO:0000256" key="12">
    <source>
        <dbReference type="ARBA" id="ARBA00023136"/>
    </source>
</evidence>
<keyword evidence="8 16" id="KW-1133">Transmembrane helix</keyword>
<keyword evidence="5 14" id="KW-0349">Heme</keyword>
<evidence type="ECO:0000256" key="13">
    <source>
        <dbReference type="ARBA" id="ARBA00023180"/>
    </source>
</evidence>
<dbReference type="InterPro" id="IPR036396">
    <property type="entry name" value="Cyt_P450_sf"/>
</dbReference>
<evidence type="ECO:0000256" key="15">
    <source>
        <dbReference type="RuleBase" id="RU000461"/>
    </source>
</evidence>
<comment type="subcellular location">
    <subcellularLocation>
        <location evidence="2">Membrane</location>
        <topology evidence="2">Single-pass membrane protein</topology>
    </subcellularLocation>
</comment>
<evidence type="ECO:0000256" key="5">
    <source>
        <dbReference type="ARBA" id="ARBA00022617"/>
    </source>
</evidence>
<dbReference type="PRINTS" id="PR00385">
    <property type="entry name" value="P450"/>
</dbReference>
<accession>A0A0W0F8V6</accession>
<comment type="similarity">
    <text evidence="4 15">Belongs to the cytochrome P450 family.</text>
</comment>
<gene>
    <name evidence="17" type="ORF">WG66_14704</name>
</gene>
<evidence type="ECO:0000313" key="17">
    <source>
        <dbReference type="EMBL" id="KTB32716.1"/>
    </source>
</evidence>
<dbReference type="PRINTS" id="PR00463">
    <property type="entry name" value="EP450I"/>
</dbReference>
<evidence type="ECO:0000256" key="3">
    <source>
        <dbReference type="ARBA" id="ARBA00005179"/>
    </source>
</evidence>
<evidence type="ECO:0000313" key="18">
    <source>
        <dbReference type="Proteomes" id="UP000054988"/>
    </source>
</evidence>
<evidence type="ECO:0000256" key="16">
    <source>
        <dbReference type="SAM" id="Phobius"/>
    </source>
</evidence>
<comment type="caution">
    <text evidence="17">The sequence shown here is derived from an EMBL/GenBank/DDBJ whole genome shotgun (WGS) entry which is preliminary data.</text>
</comment>
<dbReference type="Pfam" id="PF00067">
    <property type="entry name" value="p450"/>
    <property type="match status" value="2"/>
</dbReference>
<evidence type="ECO:0000256" key="4">
    <source>
        <dbReference type="ARBA" id="ARBA00010617"/>
    </source>
</evidence>
<evidence type="ECO:0000256" key="7">
    <source>
        <dbReference type="ARBA" id="ARBA00022723"/>
    </source>
</evidence>
<keyword evidence="7 14" id="KW-0479">Metal-binding</keyword>
<dbReference type="GO" id="GO:0020037">
    <property type="term" value="F:heme binding"/>
    <property type="evidence" value="ECO:0007669"/>
    <property type="project" value="InterPro"/>
</dbReference>
<feature type="transmembrane region" description="Helical" evidence="16">
    <location>
        <begin position="6"/>
        <end position="22"/>
    </location>
</feature>
<protein>
    <recommendedName>
        <fullName evidence="19">Cytochrome P450</fullName>
    </recommendedName>
</protein>
<dbReference type="InterPro" id="IPR050364">
    <property type="entry name" value="Cytochrome_P450_fung"/>
</dbReference>
<dbReference type="AlphaFoldDB" id="A0A0W0F8V6"/>
<keyword evidence="12 16" id="KW-0472">Membrane</keyword>
<keyword evidence="13" id="KW-0325">Glycoprotein</keyword>
<dbReference type="CDD" id="cd11065">
    <property type="entry name" value="CYP64-like"/>
    <property type="match status" value="1"/>
</dbReference>
<dbReference type="EMBL" id="LATX01002206">
    <property type="protein sequence ID" value="KTB32716.1"/>
    <property type="molecule type" value="Genomic_DNA"/>
</dbReference>
<comment type="pathway">
    <text evidence="3">Secondary metabolite biosynthesis.</text>
</comment>
<dbReference type="eggNOG" id="KOG0156">
    <property type="taxonomic scope" value="Eukaryota"/>
</dbReference>
<dbReference type="GO" id="GO:0016705">
    <property type="term" value="F:oxidoreductase activity, acting on paired donors, with incorporation or reduction of molecular oxygen"/>
    <property type="evidence" value="ECO:0007669"/>
    <property type="project" value="InterPro"/>
</dbReference>
<keyword evidence="10 14" id="KW-0408">Iron</keyword>